<dbReference type="Proteomes" id="UP000306584">
    <property type="component" value="Unassembled WGS sequence"/>
</dbReference>
<sequence length="390" mass="43626">PILYVLYNASLVEQANDQYGGAIGFIDDYTTWVVGPTSELNTQEIQRTVIPKAEAWARESGATFEAEKTGFVHFSRQPRKLLRSPPLMFNGAEINNTDRVKILGVTLDGKLRMDAHVERVTTAATAKCLALARLKGLRPKQMRQLYRSVVVPTTDYAASSWFSQARRGILRLVSRVERVQKMGAKIILRAFNGVALRILEAEASLEPVRERLTRKVAAHLASLTSLQGNNLLRQCMQDMQKRATTQESPLQETWWAYRKQYNPRGGPTPIPLRTWITPPWKNPAEQCLEVEQSRVKEVLDREQGYGTAILYTDASIKQRCSSKHMSSVGGDKTGDEGGGRRKVGRSLIPARRLQQEERATHREVSGRPDGEMGTKSGNGKDNDPVPSTDN</sequence>
<accession>A0A4S9JFC8</accession>
<dbReference type="InterPro" id="IPR000477">
    <property type="entry name" value="RT_dom"/>
</dbReference>
<feature type="region of interest" description="Disordered" evidence="1">
    <location>
        <begin position="320"/>
        <end position="390"/>
    </location>
</feature>
<protein>
    <recommendedName>
        <fullName evidence="2">Reverse transcriptase domain-containing protein</fullName>
    </recommendedName>
</protein>
<reference evidence="3 4" key="1">
    <citation type="submission" date="2018-10" db="EMBL/GenBank/DDBJ databases">
        <title>Fifty Aureobasidium pullulans genomes reveal a recombining polyextremotolerant generalist.</title>
        <authorList>
            <person name="Gostincar C."/>
            <person name="Turk M."/>
            <person name="Zajc J."/>
            <person name="Gunde-Cimerman N."/>
        </authorList>
    </citation>
    <scope>NUCLEOTIDE SEQUENCE [LARGE SCALE GENOMIC DNA]</scope>
    <source>
        <strain evidence="3 4">EXF-6604</strain>
    </source>
</reference>
<dbReference type="EMBL" id="QZBD01001033">
    <property type="protein sequence ID" value="THY00777.1"/>
    <property type="molecule type" value="Genomic_DNA"/>
</dbReference>
<dbReference type="PROSITE" id="PS50878">
    <property type="entry name" value="RT_POL"/>
    <property type="match status" value="1"/>
</dbReference>
<feature type="non-terminal residue" evidence="3">
    <location>
        <position position="1"/>
    </location>
</feature>
<evidence type="ECO:0000259" key="2">
    <source>
        <dbReference type="PROSITE" id="PS50878"/>
    </source>
</evidence>
<name>A0A4S9JFC8_AURPU</name>
<evidence type="ECO:0000256" key="1">
    <source>
        <dbReference type="SAM" id="MobiDB-lite"/>
    </source>
</evidence>
<dbReference type="AlphaFoldDB" id="A0A4S9JFC8"/>
<gene>
    <name evidence="3" type="ORF">D6D01_10402</name>
</gene>
<feature type="domain" description="Reverse transcriptase" evidence="2">
    <location>
        <begin position="1"/>
        <end position="94"/>
    </location>
</feature>
<evidence type="ECO:0000313" key="4">
    <source>
        <dbReference type="Proteomes" id="UP000306584"/>
    </source>
</evidence>
<dbReference type="PANTHER" id="PTHR33481">
    <property type="entry name" value="REVERSE TRANSCRIPTASE"/>
    <property type="match status" value="1"/>
</dbReference>
<comment type="caution">
    <text evidence="3">The sequence shown here is derived from an EMBL/GenBank/DDBJ whole genome shotgun (WGS) entry which is preliminary data.</text>
</comment>
<evidence type="ECO:0000313" key="3">
    <source>
        <dbReference type="EMBL" id="THY00777.1"/>
    </source>
</evidence>
<feature type="compositionally biased region" description="Basic and acidic residues" evidence="1">
    <location>
        <begin position="353"/>
        <end position="383"/>
    </location>
</feature>
<proteinExistence type="predicted"/>
<dbReference type="PANTHER" id="PTHR33481:SF1">
    <property type="entry name" value="ENDONUCLEASE_EXONUCLEASE_PHOSPHATASE DOMAIN-CONTAINING PROTEIN-RELATED"/>
    <property type="match status" value="1"/>
</dbReference>
<organism evidence="3 4">
    <name type="scientific">Aureobasidium pullulans</name>
    <name type="common">Black yeast</name>
    <name type="synonym">Pullularia pullulans</name>
    <dbReference type="NCBI Taxonomy" id="5580"/>
    <lineage>
        <taxon>Eukaryota</taxon>
        <taxon>Fungi</taxon>
        <taxon>Dikarya</taxon>
        <taxon>Ascomycota</taxon>
        <taxon>Pezizomycotina</taxon>
        <taxon>Dothideomycetes</taxon>
        <taxon>Dothideomycetidae</taxon>
        <taxon>Dothideales</taxon>
        <taxon>Saccotheciaceae</taxon>
        <taxon>Aureobasidium</taxon>
    </lineage>
</organism>